<protein>
    <submittedName>
        <fullName evidence="9">Major facilitator superfamily domain-containing protein</fullName>
    </submittedName>
</protein>
<feature type="transmembrane region" description="Helical" evidence="7">
    <location>
        <begin position="351"/>
        <end position="370"/>
    </location>
</feature>
<gene>
    <name evidence="9" type="ORF">BCR34DRAFT_596230</name>
</gene>
<feature type="transmembrane region" description="Helical" evidence="7">
    <location>
        <begin position="131"/>
        <end position="153"/>
    </location>
</feature>
<keyword evidence="3 7" id="KW-0812">Transmembrane</keyword>
<feature type="compositionally biased region" description="Low complexity" evidence="6">
    <location>
        <begin position="265"/>
        <end position="276"/>
    </location>
</feature>
<proteinExistence type="predicted"/>
<keyword evidence="4 7" id="KW-1133">Transmembrane helix</keyword>
<comment type="caution">
    <text evidence="9">The sequence shown here is derived from an EMBL/GenBank/DDBJ whole genome shotgun (WGS) entry which is preliminary data.</text>
</comment>
<evidence type="ECO:0000256" key="4">
    <source>
        <dbReference type="ARBA" id="ARBA00022989"/>
    </source>
</evidence>
<dbReference type="PANTHER" id="PTHR23504:SF6">
    <property type="entry name" value="MULTIDRUG TRANSPORTER, PUTATIVE (AFU_ORTHOLOGUE AFUA_4G08740)-RELATED"/>
    <property type="match status" value="1"/>
</dbReference>
<feature type="transmembrane region" description="Helical" evidence="7">
    <location>
        <begin position="382"/>
        <end position="403"/>
    </location>
</feature>
<dbReference type="Gene3D" id="1.20.1250.20">
    <property type="entry name" value="MFS general substrate transporter like domains"/>
    <property type="match status" value="1"/>
</dbReference>
<evidence type="ECO:0000256" key="3">
    <source>
        <dbReference type="ARBA" id="ARBA00022692"/>
    </source>
</evidence>
<evidence type="ECO:0000256" key="1">
    <source>
        <dbReference type="ARBA" id="ARBA00004141"/>
    </source>
</evidence>
<evidence type="ECO:0000259" key="8">
    <source>
        <dbReference type="PROSITE" id="PS50850"/>
    </source>
</evidence>
<dbReference type="Proteomes" id="UP000193144">
    <property type="component" value="Unassembled WGS sequence"/>
</dbReference>
<dbReference type="OrthoDB" id="10262656at2759"/>
<dbReference type="Pfam" id="PF07690">
    <property type="entry name" value="MFS_1"/>
    <property type="match status" value="1"/>
</dbReference>
<sequence>MSTMTAPPQSGMDASDPAKDKKVSYWSLPHKGQLAVLCLARIADPLAISSIQSYMFYQLKFFDPSASDARISTYAGFLVGARTAAQVFTGMIWGRVADSEVGGRKAVLFVGLVSCGISYIGYGLSRSLGVAIFWQVFGGIMSNNVAITRCVVAELNPEKRYRTRALLLLPLCASSAQLLGPLIGGLLSSNDRDVTKPGSPYLAPNLLIAGLYFLAALTVLLFMEETLESLRGTNRTLITRLASKLKARFAKKDKMSSADSDRANSSESSPLLQPSQDTVKPPRKRKLSFRRIWTFNVICTMLSHFIIAGHLGTFTALWSIFLTAPTGPSNPSQRSPPLKFTGGLGMLPRDVGFALSLLGAVSMALQLGVYPMLQDRFGTIKIWRTALFVFPAVYILAPFPSLVASAERPSSTNVWLSMVAVLLLFTLGRTGVTPATTLLINDCTPHPSARGTIHAAATVLGHLSRSIFPVASLAVFGLGLKEGYVGLGFWCLAVLAVLSCVASAWVVEGGNGSEIVLEEEEEEEEEGDEESGGEGNGETRRV</sequence>
<evidence type="ECO:0000313" key="9">
    <source>
        <dbReference type="EMBL" id="ORY18286.1"/>
    </source>
</evidence>
<dbReference type="InterPro" id="IPR020846">
    <property type="entry name" value="MFS_dom"/>
</dbReference>
<dbReference type="InterPro" id="IPR036259">
    <property type="entry name" value="MFS_trans_sf"/>
</dbReference>
<organism evidence="9 10">
    <name type="scientific">Clohesyomyces aquaticus</name>
    <dbReference type="NCBI Taxonomy" id="1231657"/>
    <lineage>
        <taxon>Eukaryota</taxon>
        <taxon>Fungi</taxon>
        <taxon>Dikarya</taxon>
        <taxon>Ascomycota</taxon>
        <taxon>Pezizomycotina</taxon>
        <taxon>Dothideomycetes</taxon>
        <taxon>Pleosporomycetidae</taxon>
        <taxon>Pleosporales</taxon>
        <taxon>Lindgomycetaceae</taxon>
        <taxon>Clohesyomyces</taxon>
    </lineage>
</organism>
<feature type="transmembrane region" description="Helical" evidence="7">
    <location>
        <begin position="484"/>
        <end position="507"/>
    </location>
</feature>
<dbReference type="InterPro" id="IPR011701">
    <property type="entry name" value="MFS"/>
</dbReference>
<keyword evidence="10" id="KW-1185">Reference proteome</keyword>
<feature type="transmembrane region" description="Helical" evidence="7">
    <location>
        <begin position="452"/>
        <end position="478"/>
    </location>
</feature>
<feature type="compositionally biased region" description="Acidic residues" evidence="6">
    <location>
        <begin position="516"/>
        <end position="532"/>
    </location>
</feature>
<feature type="transmembrane region" description="Helical" evidence="7">
    <location>
        <begin position="293"/>
        <end position="321"/>
    </location>
</feature>
<reference evidence="9 10" key="1">
    <citation type="submission" date="2016-07" db="EMBL/GenBank/DDBJ databases">
        <title>Pervasive Adenine N6-methylation of Active Genes in Fungi.</title>
        <authorList>
            <consortium name="DOE Joint Genome Institute"/>
            <person name="Mondo S.J."/>
            <person name="Dannebaum R.O."/>
            <person name="Kuo R.C."/>
            <person name="Labutti K."/>
            <person name="Haridas S."/>
            <person name="Kuo A."/>
            <person name="Salamov A."/>
            <person name="Ahrendt S.R."/>
            <person name="Lipzen A."/>
            <person name="Sullivan W."/>
            <person name="Andreopoulos W.B."/>
            <person name="Clum A."/>
            <person name="Lindquist E."/>
            <person name="Daum C."/>
            <person name="Ramamoorthy G.K."/>
            <person name="Gryganskyi A."/>
            <person name="Culley D."/>
            <person name="Magnuson J.K."/>
            <person name="James T.Y."/>
            <person name="O'Malley M.A."/>
            <person name="Stajich J.E."/>
            <person name="Spatafora J.W."/>
            <person name="Visel A."/>
            <person name="Grigoriev I.V."/>
        </authorList>
    </citation>
    <scope>NUCLEOTIDE SEQUENCE [LARGE SCALE GENOMIC DNA]</scope>
    <source>
        <strain evidence="9 10">CBS 115471</strain>
    </source>
</reference>
<dbReference type="EMBL" id="MCFA01000007">
    <property type="protein sequence ID" value="ORY18286.1"/>
    <property type="molecule type" value="Genomic_DNA"/>
</dbReference>
<feature type="transmembrane region" description="Helical" evidence="7">
    <location>
        <begin position="165"/>
        <end position="189"/>
    </location>
</feature>
<evidence type="ECO:0000256" key="2">
    <source>
        <dbReference type="ARBA" id="ARBA00022448"/>
    </source>
</evidence>
<accession>A0A1Y2A6W1</accession>
<feature type="transmembrane region" description="Helical" evidence="7">
    <location>
        <begin position="415"/>
        <end position="440"/>
    </location>
</feature>
<dbReference type="PROSITE" id="PS50850">
    <property type="entry name" value="MFS"/>
    <property type="match status" value="1"/>
</dbReference>
<dbReference type="AlphaFoldDB" id="A0A1Y2A6W1"/>
<keyword evidence="5 7" id="KW-0472">Membrane</keyword>
<evidence type="ECO:0000256" key="6">
    <source>
        <dbReference type="SAM" id="MobiDB-lite"/>
    </source>
</evidence>
<name>A0A1Y2A6W1_9PLEO</name>
<evidence type="ECO:0000256" key="5">
    <source>
        <dbReference type="ARBA" id="ARBA00023136"/>
    </source>
</evidence>
<feature type="transmembrane region" description="Helical" evidence="7">
    <location>
        <begin position="106"/>
        <end position="125"/>
    </location>
</feature>
<feature type="transmembrane region" description="Helical" evidence="7">
    <location>
        <begin position="74"/>
        <end position="94"/>
    </location>
</feature>
<dbReference type="GO" id="GO:0016020">
    <property type="term" value="C:membrane"/>
    <property type="evidence" value="ECO:0007669"/>
    <property type="project" value="UniProtKB-SubCell"/>
</dbReference>
<feature type="region of interest" description="Disordered" evidence="6">
    <location>
        <begin position="514"/>
        <end position="542"/>
    </location>
</feature>
<dbReference type="PANTHER" id="PTHR23504">
    <property type="entry name" value="MAJOR FACILITATOR SUPERFAMILY DOMAIN-CONTAINING PROTEIN 10"/>
    <property type="match status" value="1"/>
</dbReference>
<evidence type="ECO:0000256" key="7">
    <source>
        <dbReference type="SAM" id="Phobius"/>
    </source>
</evidence>
<dbReference type="SUPFAM" id="SSF103473">
    <property type="entry name" value="MFS general substrate transporter"/>
    <property type="match status" value="1"/>
</dbReference>
<keyword evidence="2" id="KW-0813">Transport</keyword>
<evidence type="ECO:0000313" key="10">
    <source>
        <dbReference type="Proteomes" id="UP000193144"/>
    </source>
</evidence>
<feature type="domain" description="Major facilitator superfamily (MFS) profile" evidence="8">
    <location>
        <begin position="33"/>
        <end position="511"/>
    </location>
</feature>
<feature type="transmembrane region" description="Helical" evidence="7">
    <location>
        <begin position="201"/>
        <end position="223"/>
    </location>
</feature>
<feature type="compositionally biased region" description="Basic and acidic residues" evidence="6">
    <location>
        <begin position="253"/>
        <end position="264"/>
    </location>
</feature>
<feature type="region of interest" description="Disordered" evidence="6">
    <location>
        <begin position="253"/>
        <end position="283"/>
    </location>
</feature>
<comment type="subcellular location">
    <subcellularLocation>
        <location evidence="1">Membrane</location>
        <topology evidence="1">Multi-pass membrane protein</topology>
    </subcellularLocation>
</comment>
<dbReference type="GO" id="GO:0022857">
    <property type="term" value="F:transmembrane transporter activity"/>
    <property type="evidence" value="ECO:0007669"/>
    <property type="project" value="InterPro"/>
</dbReference>